<feature type="region of interest" description="Disordered" evidence="1">
    <location>
        <begin position="1"/>
        <end position="22"/>
    </location>
</feature>
<organism evidence="2 3">
    <name type="scientific">Vibrio lentus</name>
    <dbReference type="NCBI Taxonomy" id="136468"/>
    <lineage>
        <taxon>Bacteria</taxon>
        <taxon>Pseudomonadati</taxon>
        <taxon>Pseudomonadota</taxon>
        <taxon>Gammaproteobacteria</taxon>
        <taxon>Vibrionales</taxon>
        <taxon>Vibrionaceae</taxon>
        <taxon>Vibrio</taxon>
    </lineage>
</organism>
<comment type="caution">
    <text evidence="2">The sequence shown here is derived from an EMBL/GenBank/DDBJ whole genome shotgun (WGS) entry which is preliminary data.</text>
</comment>
<evidence type="ECO:0000313" key="3">
    <source>
        <dbReference type="Proteomes" id="UP000239763"/>
    </source>
</evidence>
<protein>
    <submittedName>
        <fullName evidence="2">TIGR02646 family protein</fullName>
    </submittedName>
</protein>
<sequence>MRYIAKTTLGSNALDRQNRQRPANKEEAIERWNSFGKKSVVRNRLLLQQFGLCAYIEFNIGSFRSKTSSNKHGCHIEHVKPKSEYPQRTFDYDNLLICALDDLDLQKFGQNFFIDNRPEDDHSHRRWFGAPAKGNRYDAALFISPFEVDCQRYFLYFEESGEINPAQTLSEGDRLRVEYTINLLNLNHPYLKNQRRKRMEEVLEDIDEQEDRQKQIDIIRSEVHPDETGQIASFPSAVQSLVSGA</sequence>
<dbReference type="Proteomes" id="UP000239763">
    <property type="component" value="Unassembled WGS sequence"/>
</dbReference>
<evidence type="ECO:0000313" key="2">
    <source>
        <dbReference type="EMBL" id="PME22186.1"/>
    </source>
</evidence>
<name>A0AA45A6K9_9VIBR</name>
<dbReference type="RefSeq" id="WP_102297860.1">
    <property type="nucleotide sequence ID" value="NZ_JAAHTI010000001.1"/>
</dbReference>
<gene>
    <name evidence="2" type="ORF">BCV38_15250</name>
</gene>
<evidence type="ECO:0000256" key="1">
    <source>
        <dbReference type="SAM" id="MobiDB-lite"/>
    </source>
</evidence>
<proteinExistence type="predicted"/>
<dbReference type="EMBL" id="MCSB01000053">
    <property type="protein sequence ID" value="PME22186.1"/>
    <property type="molecule type" value="Genomic_DNA"/>
</dbReference>
<reference evidence="2 3" key="1">
    <citation type="journal article" date="2018" name="Nature">
        <title>A major lineage of non-tailed dsDNA viruses as unrecognized killers of marine bacteria.</title>
        <authorList>
            <person name="Kauffman K.M."/>
            <person name="Hussain F.A."/>
            <person name="Yang J."/>
            <person name="Arevalo P."/>
            <person name="Brown J.M."/>
            <person name="Chang W.K."/>
            <person name="VanInsberghe D."/>
            <person name="Elsherbini J."/>
            <person name="Sharma R.S."/>
            <person name="Cutler M.B."/>
            <person name="Kelly L."/>
            <person name="Polz M.F."/>
        </authorList>
    </citation>
    <scope>NUCLEOTIDE SEQUENCE [LARGE SCALE GENOMIC DNA]</scope>
    <source>
        <strain evidence="2 3">10N.286.55.E1</strain>
    </source>
</reference>
<dbReference type="AlphaFoldDB" id="A0AA45A6K9"/>
<accession>A0AA45A6K9</accession>
<keyword evidence="3" id="KW-1185">Reference proteome</keyword>
<dbReference type="InterPro" id="IPR013467">
    <property type="entry name" value="HNH78-like"/>
</dbReference>
<dbReference type="NCBIfam" id="TIGR02646">
    <property type="entry name" value="retron system putative HNH endonuclease"/>
    <property type="match status" value="1"/>
</dbReference>